<name>A0A9P9CY60_9HYPO</name>
<dbReference type="Gene3D" id="1.10.10.10">
    <property type="entry name" value="Winged helix-like DNA-binding domain superfamily/Winged helix DNA-binding domain"/>
    <property type="match status" value="1"/>
</dbReference>
<feature type="non-terminal residue" evidence="3">
    <location>
        <position position="277"/>
    </location>
</feature>
<gene>
    <name evidence="3" type="ORF">EDB81DRAFT_832957</name>
</gene>
<dbReference type="GO" id="GO:0043138">
    <property type="term" value="F:3'-5' DNA helicase activity"/>
    <property type="evidence" value="ECO:0007669"/>
    <property type="project" value="InterPro"/>
</dbReference>
<evidence type="ECO:0000259" key="2">
    <source>
        <dbReference type="Pfam" id="PF09382"/>
    </source>
</evidence>
<dbReference type="AlphaFoldDB" id="A0A9P9CY60"/>
<feature type="compositionally biased region" description="Polar residues" evidence="1">
    <location>
        <begin position="95"/>
        <end position="106"/>
    </location>
</feature>
<dbReference type="EMBL" id="JAGMUV010000049">
    <property type="protein sequence ID" value="KAH7109800.1"/>
    <property type="molecule type" value="Genomic_DNA"/>
</dbReference>
<sequence length="277" mass="31247">MGKKYLLYKAHLSGDWYGMAKSLKKHELVRVVDKLLAEKAFHENNQVGNHGMAIQYLELGSTYRSFLSGQRKLMLSIQVLPRPKKASKKSKDQEMTTMPLTKNPRSMESEDENGAITANQYANDGLISPSRTPEPPISVNTELGNLDGIHRDIVDGFVQEAKPLFTEQEFQLMAIRWTTSLDKMAKIPGIQPDKRYYSEYREAMDPNGFRGNDQEIVDLISSDVEMGEDAYEDEDGQVSPYFNANPHADIQAWHIGLKNIGSQPTESQLRTYDKSGG</sequence>
<comment type="caution">
    <text evidence="3">The sequence shown here is derived from an EMBL/GenBank/DDBJ whole genome shotgun (WGS) entry which is preliminary data.</text>
</comment>
<evidence type="ECO:0000256" key="1">
    <source>
        <dbReference type="SAM" id="MobiDB-lite"/>
    </source>
</evidence>
<protein>
    <recommendedName>
        <fullName evidence="2">RQC domain-containing protein</fullName>
    </recommendedName>
</protein>
<keyword evidence="4" id="KW-1185">Reference proteome</keyword>
<proteinExistence type="predicted"/>
<accession>A0A9P9CY60</accession>
<evidence type="ECO:0000313" key="4">
    <source>
        <dbReference type="Proteomes" id="UP000738349"/>
    </source>
</evidence>
<feature type="domain" description="RQC" evidence="2">
    <location>
        <begin position="15"/>
        <end position="81"/>
    </location>
</feature>
<dbReference type="InterPro" id="IPR018982">
    <property type="entry name" value="RQC_domain"/>
</dbReference>
<reference evidence="3" key="1">
    <citation type="journal article" date="2021" name="Nat. Commun.">
        <title>Genetic determinants of endophytism in the Arabidopsis root mycobiome.</title>
        <authorList>
            <person name="Mesny F."/>
            <person name="Miyauchi S."/>
            <person name="Thiergart T."/>
            <person name="Pickel B."/>
            <person name="Atanasova L."/>
            <person name="Karlsson M."/>
            <person name="Huettel B."/>
            <person name="Barry K.W."/>
            <person name="Haridas S."/>
            <person name="Chen C."/>
            <person name="Bauer D."/>
            <person name="Andreopoulos W."/>
            <person name="Pangilinan J."/>
            <person name="LaButti K."/>
            <person name="Riley R."/>
            <person name="Lipzen A."/>
            <person name="Clum A."/>
            <person name="Drula E."/>
            <person name="Henrissat B."/>
            <person name="Kohler A."/>
            <person name="Grigoriev I.V."/>
            <person name="Martin F.M."/>
            <person name="Hacquard S."/>
        </authorList>
    </citation>
    <scope>NUCLEOTIDE SEQUENCE</scope>
    <source>
        <strain evidence="3">MPI-CAGE-AT-0147</strain>
    </source>
</reference>
<dbReference type="InterPro" id="IPR036388">
    <property type="entry name" value="WH-like_DNA-bd_sf"/>
</dbReference>
<dbReference type="Pfam" id="PF09382">
    <property type="entry name" value="RQC"/>
    <property type="match status" value="1"/>
</dbReference>
<organism evidence="3 4">
    <name type="scientific">Dactylonectria macrodidyma</name>
    <dbReference type="NCBI Taxonomy" id="307937"/>
    <lineage>
        <taxon>Eukaryota</taxon>
        <taxon>Fungi</taxon>
        <taxon>Dikarya</taxon>
        <taxon>Ascomycota</taxon>
        <taxon>Pezizomycotina</taxon>
        <taxon>Sordariomycetes</taxon>
        <taxon>Hypocreomycetidae</taxon>
        <taxon>Hypocreales</taxon>
        <taxon>Nectriaceae</taxon>
        <taxon>Dactylonectria</taxon>
    </lineage>
</organism>
<dbReference type="Proteomes" id="UP000738349">
    <property type="component" value="Unassembled WGS sequence"/>
</dbReference>
<dbReference type="OrthoDB" id="5080150at2759"/>
<feature type="region of interest" description="Disordered" evidence="1">
    <location>
        <begin position="84"/>
        <end position="112"/>
    </location>
</feature>
<dbReference type="GO" id="GO:0006281">
    <property type="term" value="P:DNA repair"/>
    <property type="evidence" value="ECO:0007669"/>
    <property type="project" value="InterPro"/>
</dbReference>
<dbReference type="GO" id="GO:0006260">
    <property type="term" value="P:DNA replication"/>
    <property type="evidence" value="ECO:0007669"/>
    <property type="project" value="InterPro"/>
</dbReference>
<evidence type="ECO:0000313" key="3">
    <source>
        <dbReference type="EMBL" id="KAH7109800.1"/>
    </source>
</evidence>